<evidence type="ECO:0000256" key="17">
    <source>
        <dbReference type="HAMAP-Rule" id="MF_00399"/>
    </source>
</evidence>
<keyword evidence="8 17" id="KW-0249">Electron transport</keyword>
<keyword evidence="3 17" id="KW-0813">Transport</keyword>
<keyword evidence="5 17" id="KW-0812">Transmembrane</keyword>
<dbReference type="Pfam" id="PF11412">
    <property type="entry name" value="DsbD_N"/>
    <property type="match status" value="1"/>
</dbReference>
<dbReference type="InterPro" id="IPR003834">
    <property type="entry name" value="Cyt_c_assmbl_TM_dom"/>
</dbReference>
<evidence type="ECO:0000313" key="20">
    <source>
        <dbReference type="EMBL" id="QWT47753.1"/>
    </source>
</evidence>
<keyword evidence="12 17" id="KW-0472">Membrane</keyword>
<comment type="catalytic activity">
    <reaction evidence="16 17">
        <text>[protein]-dithiol + NADP(+) = [protein]-disulfide + NADPH + H(+)</text>
        <dbReference type="Rhea" id="RHEA:18753"/>
        <dbReference type="Rhea" id="RHEA-COMP:10593"/>
        <dbReference type="Rhea" id="RHEA-COMP:10594"/>
        <dbReference type="ChEBI" id="CHEBI:15378"/>
        <dbReference type="ChEBI" id="CHEBI:29950"/>
        <dbReference type="ChEBI" id="CHEBI:50058"/>
        <dbReference type="ChEBI" id="CHEBI:57783"/>
        <dbReference type="ChEBI" id="CHEBI:58349"/>
        <dbReference type="EC" id="1.8.1.8"/>
    </reaction>
</comment>
<evidence type="ECO:0000256" key="10">
    <source>
        <dbReference type="ARBA" id="ARBA00023002"/>
    </source>
</evidence>
<feature type="transmembrane region" description="Helical" evidence="17">
    <location>
        <begin position="285"/>
        <end position="309"/>
    </location>
</feature>
<dbReference type="EMBL" id="CP064782">
    <property type="protein sequence ID" value="QWT47753.1"/>
    <property type="molecule type" value="Genomic_DNA"/>
</dbReference>
<dbReference type="GO" id="GO:0045454">
    <property type="term" value="P:cell redox homeostasis"/>
    <property type="evidence" value="ECO:0007669"/>
    <property type="project" value="TreeGrafter"/>
</dbReference>
<feature type="signal peptide" evidence="17">
    <location>
        <begin position="1"/>
        <end position="23"/>
    </location>
</feature>
<dbReference type="GO" id="GO:0047134">
    <property type="term" value="F:protein-disulfide reductase [NAD(P)H] activity"/>
    <property type="evidence" value="ECO:0007669"/>
    <property type="project" value="UniProtKB-UniRule"/>
</dbReference>
<feature type="chain" id="PRO_5038191142" description="Thiol:disulfide interchange protein DsbD" evidence="17">
    <location>
        <begin position="24"/>
        <end position="663"/>
    </location>
</feature>
<dbReference type="AlphaFoldDB" id="A0A975SK62"/>
<feature type="transmembrane region" description="Helical" evidence="17">
    <location>
        <begin position="495"/>
        <end position="516"/>
    </location>
</feature>
<keyword evidence="9 17" id="KW-1133">Transmembrane helix</keyword>
<evidence type="ECO:0000256" key="7">
    <source>
        <dbReference type="ARBA" id="ARBA00022748"/>
    </source>
</evidence>
<dbReference type="InterPro" id="IPR013766">
    <property type="entry name" value="Thioredoxin_domain"/>
</dbReference>
<organism evidence="20 21">
    <name type="scientific">Azospira inquinata</name>
    <dbReference type="NCBI Taxonomy" id="2785627"/>
    <lineage>
        <taxon>Bacteria</taxon>
        <taxon>Pseudomonadati</taxon>
        <taxon>Pseudomonadota</taxon>
        <taxon>Betaproteobacteria</taxon>
        <taxon>Rhodocyclales</taxon>
        <taxon>Rhodocyclaceae</taxon>
        <taxon>Azospira</taxon>
    </lineage>
</organism>
<dbReference type="InterPro" id="IPR022910">
    <property type="entry name" value="Thiol_diS_interchange_DbsD"/>
</dbReference>
<dbReference type="KEGG" id="aiq:Azoinq_07630"/>
<keyword evidence="6 17" id="KW-0732">Signal</keyword>
<keyword evidence="14 17" id="KW-0676">Redox-active center</keyword>
<evidence type="ECO:0000256" key="6">
    <source>
        <dbReference type="ARBA" id="ARBA00022729"/>
    </source>
</evidence>
<dbReference type="InterPro" id="IPR017937">
    <property type="entry name" value="Thioredoxin_CS"/>
</dbReference>
<dbReference type="HAMAP" id="MF_00399">
    <property type="entry name" value="DbsD"/>
    <property type="match status" value="1"/>
</dbReference>
<feature type="region of interest" description="Disordered" evidence="18">
    <location>
        <begin position="153"/>
        <end position="221"/>
    </location>
</feature>
<feature type="transmembrane region" description="Helical" evidence="17">
    <location>
        <begin position="321"/>
        <end position="343"/>
    </location>
</feature>
<evidence type="ECO:0000256" key="13">
    <source>
        <dbReference type="ARBA" id="ARBA00023157"/>
    </source>
</evidence>
<dbReference type="Pfam" id="PF02683">
    <property type="entry name" value="DsbD_TM"/>
    <property type="match status" value="1"/>
</dbReference>
<keyword evidence="7 17" id="KW-0201">Cytochrome c-type biogenesis</keyword>
<evidence type="ECO:0000256" key="11">
    <source>
        <dbReference type="ARBA" id="ARBA00023027"/>
    </source>
</evidence>
<dbReference type="PROSITE" id="PS51352">
    <property type="entry name" value="THIOREDOXIN_2"/>
    <property type="match status" value="1"/>
</dbReference>
<evidence type="ECO:0000256" key="12">
    <source>
        <dbReference type="ARBA" id="ARBA00023136"/>
    </source>
</evidence>
<dbReference type="PROSITE" id="PS00194">
    <property type="entry name" value="THIOREDOXIN_1"/>
    <property type="match status" value="1"/>
</dbReference>
<feature type="disulfide bond" description="Redox-active" evidence="17">
    <location>
        <begin position="124"/>
        <end position="130"/>
    </location>
</feature>
<feature type="transmembrane region" description="Helical" evidence="17">
    <location>
        <begin position="465"/>
        <end position="483"/>
    </location>
</feature>
<keyword evidence="10 17" id="KW-0560">Oxidoreductase</keyword>
<feature type="transmembrane region" description="Helical" evidence="17">
    <location>
        <begin position="364"/>
        <end position="394"/>
    </location>
</feature>
<comment type="catalytic activity">
    <reaction evidence="15 17">
        <text>[protein]-dithiol + NAD(+) = [protein]-disulfide + NADH + H(+)</text>
        <dbReference type="Rhea" id="RHEA:18749"/>
        <dbReference type="Rhea" id="RHEA-COMP:10593"/>
        <dbReference type="Rhea" id="RHEA-COMP:10594"/>
        <dbReference type="ChEBI" id="CHEBI:15378"/>
        <dbReference type="ChEBI" id="CHEBI:29950"/>
        <dbReference type="ChEBI" id="CHEBI:50058"/>
        <dbReference type="ChEBI" id="CHEBI:57540"/>
        <dbReference type="ChEBI" id="CHEBI:57945"/>
        <dbReference type="EC" id="1.8.1.8"/>
    </reaction>
</comment>
<feature type="transmembrane region" description="Helical" evidence="17">
    <location>
        <begin position="400"/>
        <end position="430"/>
    </location>
</feature>
<evidence type="ECO:0000256" key="4">
    <source>
        <dbReference type="ARBA" id="ARBA00022519"/>
    </source>
</evidence>
<sequence length="663" mass="68682" precursor="true">MLRRLLPSLFLLLAFCHLAPASAQEFLDPRIAFKPSLGAVDDHTVEIRYAIAKGYYLYRAKFKFAANTPGVRLGQAQFPAGKKKQDDNFGAVEIYYDAVTIRLPVERNTGVPVDLDLTLTEQGCADAGVCYPPQDHALKVHLPAAPAAAPKAPASAAAAPGEARKTGVGAEPAASSPSDKAAPAQSASAPAPAGSAAEASADAPSTPLSTPETGAAGLENSGDESGHIAGLLRHASFWVAVSLFFGFGLALSLTPCMFPMIPILSGIIVGHGRKDEARVSRGRAFGLSLIYVLGMALTYALLGVAAGLTGTLLSNVLQSPWVLGAFALLFVVLAGSMFGFYELQLPAALQSKVSEESRQLGGGHGAAVFAMGALSAVIVGPCVAAPLAGALLYIGQSGNALLGGVALFAMALGMGVPLLIVGLSAGALLPKAGAWMDGVSKAFGVILLATALWLVSPVLPPLVTMVGWALLLIVPAVYLRALDPLPQHAGGWLRFWKGLGIVMLIAGAAMLVGVLAGSRDPLQPLKTLAGPAVAAQAPGAPLAFTPVHSLADLDARIRGAKKPVMLDFYADWCVSCKEMERFTFTDPAIRARLAGFELLRADVTASSPADRALLARFGLFGPPGIIFFGRDGKEVPDLRVVGFQDAPRFGRSLDRVPGPVSGR</sequence>
<keyword evidence="11 17" id="KW-0520">NAD</keyword>
<feature type="transmembrane region" description="Helical" evidence="17">
    <location>
        <begin position="237"/>
        <end position="264"/>
    </location>
</feature>
<keyword evidence="17" id="KW-1003">Cell membrane</keyword>
<feature type="transmembrane region" description="Helical" evidence="17">
    <location>
        <begin position="442"/>
        <end position="459"/>
    </location>
</feature>
<keyword evidence="21" id="KW-1185">Reference proteome</keyword>
<keyword evidence="13 17" id="KW-1015">Disulfide bond</keyword>
<dbReference type="RefSeq" id="WP_216130355.1">
    <property type="nucleotide sequence ID" value="NZ_CP064782.1"/>
</dbReference>
<comment type="subcellular location">
    <subcellularLocation>
        <location evidence="1 17">Cell inner membrane</location>
        <topology evidence="1 17">Multi-pass membrane protein</topology>
    </subcellularLocation>
</comment>
<comment type="caution">
    <text evidence="17">Lacks conserved residue(s) required for the propagation of feature annotation.</text>
</comment>
<evidence type="ECO:0000256" key="2">
    <source>
        <dbReference type="ARBA" id="ARBA00007241"/>
    </source>
</evidence>
<evidence type="ECO:0000256" key="18">
    <source>
        <dbReference type="SAM" id="MobiDB-lite"/>
    </source>
</evidence>
<evidence type="ECO:0000256" key="1">
    <source>
        <dbReference type="ARBA" id="ARBA00004429"/>
    </source>
</evidence>
<feature type="domain" description="Thioredoxin" evidence="19">
    <location>
        <begin position="514"/>
        <end position="658"/>
    </location>
</feature>
<evidence type="ECO:0000256" key="9">
    <source>
        <dbReference type="ARBA" id="ARBA00022989"/>
    </source>
</evidence>
<evidence type="ECO:0000256" key="14">
    <source>
        <dbReference type="ARBA" id="ARBA00023284"/>
    </source>
</evidence>
<dbReference type="GO" id="GO:0017004">
    <property type="term" value="P:cytochrome complex assembly"/>
    <property type="evidence" value="ECO:0007669"/>
    <property type="project" value="UniProtKB-UniRule"/>
</dbReference>
<dbReference type="GO" id="GO:0005886">
    <property type="term" value="C:plasma membrane"/>
    <property type="evidence" value="ECO:0007669"/>
    <property type="project" value="UniProtKB-SubCell"/>
</dbReference>
<keyword evidence="4 17" id="KW-0997">Cell inner membrane</keyword>
<reference evidence="20" key="1">
    <citation type="submission" date="2020-11" db="EMBL/GenBank/DDBJ databases">
        <title>Azospira inquinata sp. nov.</title>
        <authorList>
            <person name="Moe W.M."/>
            <person name="Mikes M.C."/>
        </authorList>
    </citation>
    <scope>NUCLEOTIDE SEQUENCE</scope>
    <source>
        <strain evidence="20">Azo-3</strain>
    </source>
</reference>
<evidence type="ECO:0000256" key="16">
    <source>
        <dbReference type="ARBA" id="ARBA00047804"/>
    </source>
</evidence>
<feature type="compositionally biased region" description="Low complexity" evidence="18">
    <location>
        <begin position="170"/>
        <end position="205"/>
    </location>
</feature>
<evidence type="ECO:0000259" key="19">
    <source>
        <dbReference type="PROSITE" id="PS51352"/>
    </source>
</evidence>
<name>A0A975SK62_9RHOO</name>
<dbReference type="Proteomes" id="UP000683428">
    <property type="component" value="Chromosome"/>
</dbReference>
<dbReference type="PANTHER" id="PTHR32234">
    <property type="entry name" value="THIOL:DISULFIDE INTERCHANGE PROTEIN DSBD"/>
    <property type="match status" value="1"/>
</dbReference>
<dbReference type="PANTHER" id="PTHR32234:SF0">
    <property type="entry name" value="THIOL:DISULFIDE INTERCHANGE PROTEIN DSBD"/>
    <property type="match status" value="1"/>
</dbReference>
<dbReference type="CDD" id="cd02953">
    <property type="entry name" value="DsbDgamma"/>
    <property type="match status" value="1"/>
</dbReference>
<dbReference type="GO" id="GO:0009055">
    <property type="term" value="F:electron transfer activity"/>
    <property type="evidence" value="ECO:0007669"/>
    <property type="project" value="UniProtKB-UniRule"/>
</dbReference>
<evidence type="ECO:0000313" key="21">
    <source>
        <dbReference type="Proteomes" id="UP000683428"/>
    </source>
</evidence>
<feature type="disulfide bond" description="Redox-active" evidence="17">
    <location>
        <begin position="573"/>
        <end position="576"/>
    </location>
</feature>
<dbReference type="EC" id="1.8.1.8" evidence="17"/>
<evidence type="ECO:0000256" key="8">
    <source>
        <dbReference type="ARBA" id="ARBA00022982"/>
    </source>
</evidence>
<evidence type="ECO:0000256" key="5">
    <source>
        <dbReference type="ARBA" id="ARBA00022692"/>
    </source>
</evidence>
<dbReference type="InterPro" id="IPR035671">
    <property type="entry name" value="DsbD_gamma"/>
</dbReference>
<evidence type="ECO:0000256" key="3">
    <source>
        <dbReference type="ARBA" id="ARBA00022448"/>
    </source>
</evidence>
<dbReference type="NCBIfam" id="NF001419">
    <property type="entry name" value="PRK00293.1"/>
    <property type="match status" value="1"/>
</dbReference>
<protein>
    <recommendedName>
        <fullName evidence="17">Thiol:disulfide interchange protein DsbD</fullName>
        <ecNumber evidence="17">1.8.1.8</ecNumber>
    </recommendedName>
    <alternativeName>
        <fullName evidence="17">Protein-disulfide reductase</fullName>
        <shortName evidence="17">Disulfide reductase</shortName>
    </alternativeName>
</protein>
<accession>A0A975SK62</accession>
<dbReference type="InterPro" id="IPR028250">
    <property type="entry name" value="DsbDN"/>
</dbReference>
<comment type="function">
    <text evidence="17">Required to facilitate the formation of correct disulfide bonds in some periplasmic proteins and for the assembly of the periplasmic c-type cytochromes. Acts by transferring electrons from cytoplasmic thioredoxin to the periplasm. This transfer involves a cascade of disulfide bond formation and reduction steps.</text>
</comment>
<evidence type="ECO:0000256" key="15">
    <source>
        <dbReference type="ARBA" id="ARBA00047388"/>
    </source>
</evidence>
<dbReference type="Pfam" id="PF13899">
    <property type="entry name" value="Thioredoxin_7"/>
    <property type="match status" value="1"/>
</dbReference>
<proteinExistence type="inferred from homology"/>
<gene>
    <name evidence="17 20" type="primary">dsbD</name>
    <name evidence="20" type="ORF">Azoinq_07630</name>
</gene>
<comment type="similarity">
    <text evidence="2 17">Belongs to the thioredoxin family. DsbD subfamily.</text>
</comment>